<dbReference type="PANTHER" id="PTHR36380">
    <property type="entry name" value="BNAA03G58330D PROTEIN"/>
    <property type="match status" value="1"/>
</dbReference>
<comment type="caution">
    <text evidence="3">The sequence shown here is derived from an EMBL/GenBank/DDBJ whole genome shotgun (WGS) entry which is preliminary data.</text>
</comment>
<feature type="region of interest" description="Disordered" evidence="2">
    <location>
        <begin position="168"/>
        <end position="255"/>
    </location>
</feature>
<evidence type="ECO:0000313" key="3">
    <source>
        <dbReference type="EMBL" id="CAI0557883.1"/>
    </source>
</evidence>
<feature type="region of interest" description="Disordered" evidence="2">
    <location>
        <begin position="267"/>
        <end position="393"/>
    </location>
</feature>
<evidence type="ECO:0000256" key="2">
    <source>
        <dbReference type="SAM" id="MobiDB-lite"/>
    </source>
</evidence>
<feature type="region of interest" description="Disordered" evidence="2">
    <location>
        <begin position="1"/>
        <end position="21"/>
    </location>
</feature>
<feature type="compositionally biased region" description="Polar residues" evidence="2">
    <location>
        <begin position="230"/>
        <end position="241"/>
    </location>
</feature>
<sequence>MAEQKKEAGGKEKKSFLDDGIGDDFLGSWKTMSVDDSMDFNIETVPKGGKKKKFNFGNLDMDFNLDGDFGKLPSFKMDMPDLDFSSPDNASKPKDKVDRGSSSAPKKGKLDAFDMSFDFDGFDRFNLDGDILKGDDKSPATKHTDKHGAAMTGCERHDPKILIAGVADGSESSHTEDSTASENIINQADKTAVAPKGTDNALRGDDSKVETYVEHAAESSSEEIVGVRTEGTNEQGSSSDIYTPRDQCIPSPVEGINKNQCAEHALQSTASQSLGGSDSIQDAQSDVQPEADCLDSRVTVKSDAEHPLIGLRSIDENQKQLSKSNHLNTNGQEGKKGVNREIFPESTTEGTKETEPVATGTDSEDNQKSSSTDLPTEDEPVTDNDAITKAEGTRLVQSKFFRKSGDVRPPLASSSLRISSFGSSELASKQLNHLGSVKLDVQTGRNLGGQLRLLSSDSRKSAPPPALLKPDVQTGRNSGGYLKPLPTELRKSATPALLVGRKNVKNTATSSSCKDEGIHDANVPTDTPIPPDKVVAKGAPVILRSVSNTKDPDNTSGEGNASSSVDKMPKFNIPRSMKSSLPAMRSVPSSRVVPLKALKSENQMLPNLSSFKVPRHDTLDRFLLNMEVNRDQQNVPNKTLKGLSKITEAQQNVASLKITHPVTHEQRKKSLKRDTEAFNSDLAPLNPRKRLSPSRDKMRMSDEQTEGVAGDQVYSTDSEVRKESGSMPHGQPISGYPGPQEVNLEEPKIDRIQMASEYGRKIDEVYYTDSEVGKEAGSIPLDQPIYAFPVPQEVNLEEPKIDRIRMASEYGRKIDELCNMMKKMNEQAKELMVRSVVNNNKLLLLNHREVDEKISFSF</sequence>
<feature type="compositionally biased region" description="Polar residues" evidence="2">
    <location>
        <begin position="545"/>
        <end position="565"/>
    </location>
</feature>
<feature type="region of interest" description="Disordered" evidence="2">
    <location>
        <begin position="454"/>
        <end position="487"/>
    </location>
</feature>
<dbReference type="AlphaFoldDB" id="A0AAV0RNV4"/>
<feature type="coiled-coil region" evidence="1">
    <location>
        <begin position="807"/>
        <end position="834"/>
    </location>
</feature>
<feature type="region of interest" description="Disordered" evidence="2">
    <location>
        <begin position="133"/>
        <end position="156"/>
    </location>
</feature>
<feature type="compositionally biased region" description="Polar residues" evidence="2">
    <location>
        <begin position="319"/>
        <end position="332"/>
    </location>
</feature>
<dbReference type="PANTHER" id="PTHR36380:SF1">
    <property type="entry name" value="OS01G0755100 PROTEIN"/>
    <property type="match status" value="1"/>
</dbReference>
<proteinExistence type="predicted"/>
<dbReference type="EMBL" id="CAMGYJ010000011">
    <property type="protein sequence ID" value="CAI0557883.1"/>
    <property type="molecule type" value="Genomic_DNA"/>
</dbReference>
<name>A0AAV0RNV4_9ROSI</name>
<feature type="compositionally biased region" description="Basic and acidic residues" evidence="2">
    <location>
        <begin position="1"/>
        <end position="17"/>
    </location>
</feature>
<feature type="compositionally biased region" description="Polar residues" evidence="2">
    <location>
        <begin position="178"/>
        <end position="189"/>
    </location>
</feature>
<feature type="region of interest" description="Disordered" evidence="2">
    <location>
        <begin position="80"/>
        <end position="110"/>
    </location>
</feature>
<gene>
    <name evidence="3" type="ORF">LITE_LOCUS48524</name>
</gene>
<feature type="compositionally biased region" description="Basic and acidic residues" evidence="2">
    <location>
        <begin position="294"/>
        <end position="306"/>
    </location>
</feature>
<feature type="compositionally biased region" description="Basic and acidic residues" evidence="2">
    <location>
        <begin position="333"/>
        <end position="343"/>
    </location>
</feature>
<feature type="compositionally biased region" description="Polar residues" evidence="2">
    <location>
        <begin position="267"/>
        <end position="287"/>
    </location>
</feature>
<dbReference type="InterPro" id="IPR038777">
    <property type="entry name" value="At4g18490-like"/>
</dbReference>
<dbReference type="Proteomes" id="UP001154282">
    <property type="component" value="Unassembled WGS sequence"/>
</dbReference>
<reference evidence="3" key="1">
    <citation type="submission" date="2022-08" db="EMBL/GenBank/DDBJ databases">
        <authorList>
            <person name="Gutierrez-Valencia J."/>
        </authorList>
    </citation>
    <scope>NUCLEOTIDE SEQUENCE</scope>
</reference>
<keyword evidence="4" id="KW-1185">Reference proteome</keyword>
<feature type="compositionally biased region" description="Basic and acidic residues" evidence="2">
    <location>
        <begin position="693"/>
        <end position="702"/>
    </location>
</feature>
<accession>A0AAV0RNV4</accession>
<keyword evidence="1" id="KW-0175">Coiled coil</keyword>
<feature type="region of interest" description="Disordered" evidence="2">
    <location>
        <begin position="508"/>
        <end position="571"/>
    </location>
</feature>
<feature type="region of interest" description="Disordered" evidence="2">
    <location>
        <begin position="660"/>
        <end position="742"/>
    </location>
</feature>
<organism evidence="3 4">
    <name type="scientific">Linum tenue</name>
    <dbReference type="NCBI Taxonomy" id="586396"/>
    <lineage>
        <taxon>Eukaryota</taxon>
        <taxon>Viridiplantae</taxon>
        <taxon>Streptophyta</taxon>
        <taxon>Embryophyta</taxon>
        <taxon>Tracheophyta</taxon>
        <taxon>Spermatophyta</taxon>
        <taxon>Magnoliopsida</taxon>
        <taxon>eudicotyledons</taxon>
        <taxon>Gunneridae</taxon>
        <taxon>Pentapetalae</taxon>
        <taxon>rosids</taxon>
        <taxon>fabids</taxon>
        <taxon>Malpighiales</taxon>
        <taxon>Linaceae</taxon>
        <taxon>Linum</taxon>
    </lineage>
</organism>
<feature type="compositionally biased region" description="Basic and acidic residues" evidence="2">
    <location>
        <begin position="202"/>
        <end position="217"/>
    </location>
</feature>
<evidence type="ECO:0000256" key="1">
    <source>
        <dbReference type="SAM" id="Coils"/>
    </source>
</evidence>
<evidence type="ECO:0000313" key="4">
    <source>
        <dbReference type="Proteomes" id="UP001154282"/>
    </source>
</evidence>
<protein>
    <submittedName>
        <fullName evidence="3">Uncharacterized protein</fullName>
    </submittedName>
</protein>